<dbReference type="Pfam" id="PF03242">
    <property type="entry name" value="LEA_3a"/>
    <property type="match status" value="1"/>
</dbReference>
<dbReference type="AlphaFoldDB" id="A0A5J5AA82"/>
<evidence type="ECO:0000313" key="2">
    <source>
        <dbReference type="Proteomes" id="UP000325577"/>
    </source>
</evidence>
<keyword evidence="2" id="KW-1185">Reference proteome</keyword>
<name>A0A5J5AA82_9ASTE</name>
<dbReference type="PANTHER" id="PTHR33509:SF5">
    <property type="entry name" value="PROTEIN SENESCENCE-ASSOCIATED GENE 21, MITOCHONDRIAL"/>
    <property type="match status" value="1"/>
</dbReference>
<gene>
    <name evidence="1" type="ORF">F0562_034845</name>
</gene>
<protein>
    <submittedName>
        <fullName evidence="1">Uncharacterized protein</fullName>
    </submittedName>
</protein>
<dbReference type="EMBL" id="CM018045">
    <property type="protein sequence ID" value="KAA8527440.1"/>
    <property type="molecule type" value="Genomic_DNA"/>
</dbReference>
<proteinExistence type="predicted"/>
<reference evidence="1 2" key="1">
    <citation type="submission" date="2019-09" db="EMBL/GenBank/DDBJ databases">
        <title>A chromosome-level genome assembly of the Chinese tupelo Nyssa sinensis.</title>
        <authorList>
            <person name="Yang X."/>
            <person name="Kang M."/>
            <person name="Yang Y."/>
            <person name="Xiong H."/>
            <person name="Wang M."/>
            <person name="Zhang Z."/>
            <person name="Wang Z."/>
            <person name="Wu H."/>
            <person name="Ma T."/>
            <person name="Liu J."/>
            <person name="Xi Z."/>
        </authorList>
    </citation>
    <scope>NUCLEOTIDE SEQUENCE [LARGE SCALE GENOMIC DNA]</scope>
    <source>
        <strain evidence="1">J267</strain>
        <tissue evidence="1">Leaf</tissue>
    </source>
</reference>
<dbReference type="GO" id="GO:0005739">
    <property type="term" value="C:mitochondrion"/>
    <property type="evidence" value="ECO:0007669"/>
    <property type="project" value="TreeGrafter"/>
</dbReference>
<dbReference type="GO" id="GO:0006950">
    <property type="term" value="P:response to stress"/>
    <property type="evidence" value="ECO:0007669"/>
    <property type="project" value="TreeGrafter"/>
</dbReference>
<dbReference type="PANTHER" id="PTHR33509">
    <property type="entry name" value="LATE EMBRYOGENIS ABUNDANT PROTEIN 2-RELATED"/>
    <property type="match status" value="1"/>
</dbReference>
<organism evidence="1 2">
    <name type="scientific">Nyssa sinensis</name>
    <dbReference type="NCBI Taxonomy" id="561372"/>
    <lineage>
        <taxon>Eukaryota</taxon>
        <taxon>Viridiplantae</taxon>
        <taxon>Streptophyta</taxon>
        <taxon>Embryophyta</taxon>
        <taxon>Tracheophyta</taxon>
        <taxon>Spermatophyta</taxon>
        <taxon>Magnoliopsida</taxon>
        <taxon>eudicotyledons</taxon>
        <taxon>Gunneridae</taxon>
        <taxon>Pentapetalae</taxon>
        <taxon>asterids</taxon>
        <taxon>Cornales</taxon>
        <taxon>Nyssaceae</taxon>
        <taxon>Nyssa</taxon>
    </lineage>
</organism>
<dbReference type="InterPro" id="IPR004926">
    <property type="entry name" value="LEA_3a"/>
</dbReference>
<dbReference type="OrthoDB" id="1693956at2759"/>
<sequence>MLSFSITIYVYIYPRQTPYTCTQNPPSWLTNTVSVLPSVENLIFLFPSVQNQMARSLPSAMLLAASVVDGLSVAINRRGYAAASRGAAAVGKGGSRSGMVVGKPEETAVIKEKSWAPDPVTGYYKPNDRAAEIDAVELREMALNHKVTPH</sequence>
<dbReference type="Proteomes" id="UP000325577">
    <property type="component" value="Linkage Group LG21"/>
</dbReference>
<accession>A0A5J5AA82</accession>
<evidence type="ECO:0000313" key="1">
    <source>
        <dbReference type="EMBL" id="KAA8527440.1"/>
    </source>
</evidence>